<keyword evidence="4" id="KW-1185">Reference proteome</keyword>
<accession>A0AB38DZN8</accession>
<evidence type="ECO:0000313" key="2">
    <source>
        <dbReference type="EMBL" id="SON88258.1"/>
    </source>
</evidence>
<protein>
    <recommendedName>
        <fullName evidence="5">Transposase</fullName>
    </recommendedName>
</protein>
<gene>
    <name evidence="1" type="ORF">XAP6984_380057</name>
    <name evidence="2" type="ORF">XAP7430_360060</name>
</gene>
<dbReference type="Proteomes" id="UP000234181">
    <property type="component" value="Unassembled WGS sequence"/>
</dbReference>
<name>A0AB38DZN8_XANCH</name>
<evidence type="ECO:0000313" key="4">
    <source>
        <dbReference type="Proteomes" id="UP000234181"/>
    </source>
</evidence>
<reference evidence="3 4" key="1">
    <citation type="submission" date="2017-10" db="EMBL/GenBank/DDBJ databases">
        <authorList>
            <person name="Regsiter A."/>
            <person name="William W."/>
        </authorList>
    </citation>
    <scope>NUCLEOTIDE SEQUENCE [LARGE SCALE GENOMIC DNA]</scope>
    <source>
        <strain evidence="1 4">CFBP6984</strain>
        <strain evidence="2 3">CFBP7430</strain>
    </source>
</reference>
<evidence type="ECO:0008006" key="5">
    <source>
        <dbReference type="Google" id="ProtNLM"/>
    </source>
</evidence>
<organism evidence="2 3">
    <name type="scientific">Xanthomonas campestris pv. phaseoli</name>
    <dbReference type="NCBI Taxonomy" id="317013"/>
    <lineage>
        <taxon>Bacteria</taxon>
        <taxon>Pseudomonadati</taxon>
        <taxon>Pseudomonadota</taxon>
        <taxon>Gammaproteobacteria</taxon>
        <taxon>Lysobacterales</taxon>
        <taxon>Lysobacteraceae</taxon>
        <taxon>Xanthomonas</taxon>
    </lineage>
</organism>
<sequence>MSCVTVRGLRVRPEVMEHALFCQSLEPLRWIGQAGFNTGRTERPRRFALLSPFIAGQGAHALDEAGSRCEGGRSS</sequence>
<evidence type="ECO:0000313" key="1">
    <source>
        <dbReference type="EMBL" id="SON80950.1"/>
    </source>
</evidence>
<comment type="caution">
    <text evidence="2">The sequence shown here is derived from an EMBL/GenBank/DDBJ whole genome shotgun (WGS) entry which is preliminary data.</text>
</comment>
<proteinExistence type="predicted"/>
<dbReference type="AlphaFoldDB" id="A0AB38DZN8"/>
<evidence type="ECO:0000313" key="3">
    <source>
        <dbReference type="Proteomes" id="UP000234166"/>
    </source>
</evidence>
<dbReference type="EMBL" id="OCYT01000093">
    <property type="protein sequence ID" value="SON80950.1"/>
    <property type="molecule type" value="Genomic_DNA"/>
</dbReference>
<dbReference type="EMBL" id="OCYS01000090">
    <property type="protein sequence ID" value="SON88258.1"/>
    <property type="molecule type" value="Genomic_DNA"/>
</dbReference>
<dbReference type="Proteomes" id="UP000234166">
    <property type="component" value="Unassembled WGS sequence"/>
</dbReference>